<dbReference type="PANTHER" id="PTHR30136:SF35">
    <property type="entry name" value="HTH-TYPE TRANSCRIPTIONAL REGULATOR RV1719"/>
    <property type="match status" value="1"/>
</dbReference>
<evidence type="ECO:0000256" key="3">
    <source>
        <dbReference type="ARBA" id="ARBA00023163"/>
    </source>
</evidence>
<dbReference type="PROSITE" id="PS51077">
    <property type="entry name" value="HTH_ICLR"/>
    <property type="match status" value="1"/>
</dbReference>
<keyword evidence="3" id="KW-0804">Transcription</keyword>
<dbReference type="Proteomes" id="UP000029024">
    <property type="component" value="Unassembled WGS sequence"/>
</dbReference>
<dbReference type="SUPFAM" id="SSF55781">
    <property type="entry name" value="GAF domain-like"/>
    <property type="match status" value="1"/>
</dbReference>
<organism evidence="6 7">
    <name type="scientific">Bifidobacterium longum subsp. suis</name>
    <dbReference type="NCBI Taxonomy" id="1695"/>
    <lineage>
        <taxon>Bacteria</taxon>
        <taxon>Bacillati</taxon>
        <taxon>Actinomycetota</taxon>
        <taxon>Actinomycetes</taxon>
        <taxon>Bifidobacteriales</taxon>
        <taxon>Bifidobacteriaceae</taxon>
        <taxon>Bifidobacterium</taxon>
    </lineage>
</organism>
<keyword evidence="2" id="KW-0238">DNA-binding</keyword>
<evidence type="ECO:0000259" key="5">
    <source>
        <dbReference type="PROSITE" id="PS51078"/>
    </source>
</evidence>
<reference evidence="6 7" key="1">
    <citation type="submission" date="2014-03" db="EMBL/GenBank/DDBJ databases">
        <title>Genomics of Bifidobacteria.</title>
        <authorList>
            <person name="Ventura M."/>
            <person name="Milani C."/>
            <person name="Lugli G.A."/>
        </authorList>
    </citation>
    <scope>NUCLEOTIDE SEQUENCE [LARGE SCALE GENOMIC DNA]</scope>
    <source>
        <strain evidence="6 7">LMG 21814</strain>
    </source>
</reference>
<sequence length="250" mass="26641">MAEDKREPTRALDKASRVMDALAAENGLSPADIADACDIPRSSVYRVLDGLVDVGWAVTDTDGNYSLSLDWLRLADAARTSRTEWQPAIAVMHAITAQTGMTSFLSVVSGTELVCVECAQGHAIDSLILRPGRVLPLHAGAAGRVALAYFEDADVERYLAGVPFPAYNENTLVSVEQLREDIRLTRERGYALSDEDVTLGVGAVGVPIVDNESGRVIASLSAGGFVDEVLATQESLAALLRDGVREIQAA</sequence>
<dbReference type="GO" id="GO:0003677">
    <property type="term" value="F:DNA binding"/>
    <property type="evidence" value="ECO:0007669"/>
    <property type="project" value="UniProtKB-KW"/>
</dbReference>
<gene>
    <name evidence="6" type="ORF">BLSS_1775</name>
</gene>
<feature type="domain" description="IclR-ED" evidence="5">
    <location>
        <begin position="70"/>
        <end position="250"/>
    </location>
</feature>
<dbReference type="EMBL" id="JGZA01000009">
    <property type="protein sequence ID" value="KFI71474.1"/>
    <property type="molecule type" value="Genomic_DNA"/>
</dbReference>
<keyword evidence="1" id="KW-0805">Transcription regulation</keyword>
<protein>
    <submittedName>
        <fullName evidence="6">Regulatory protein IclR</fullName>
    </submittedName>
</protein>
<dbReference type="InterPro" id="IPR050707">
    <property type="entry name" value="HTH_MetabolicPath_Reg"/>
</dbReference>
<evidence type="ECO:0000256" key="2">
    <source>
        <dbReference type="ARBA" id="ARBA00023125"/>
    </source>
</evidence>
<dbReference type="Gene3D" id="3.30.450.40">
    <property type="match status" value="1"/>
</dbReference>
<evidence type="ECO:0000256" key="1">
    <source>
        <dbReference type="ARBA" id="ARBA00023015"/>
    </source>
</evidence>
<dbReference type="InterPro" id="IPR029016">
    <property type="entry name" value="GAF-like_dom_sf"/>
</dbReference>
<name>A0A087BKC4_BIFLN</name>
<dbReference type="InterPro" id="IPR036390">
    <property type="entry name" value="WH_DNA-bd_sf"/>
</dbReference>
<dbReference type="GeneID" id="69578956"/>
<comment type="caution">
    <text evidence="6">The sequence shown here is derived from an EMBL/GenBank/DDBJ whole genome shotgun (WGS) entry which is preliminary data.</text>
</comment>
<feature type="domain" description="HTH iclR-type" evidence="4">
    <location>
        <begin position="9"/>
        <end position="69"/>
    </location>
</feature>
<dbReference type="InterPro" id="IPR014757">
    <property type="entry name" value="Tscrpt_reg_IclR_C"/>
</dbReference>
<evidence type="ECO:0000313" key="6">
    <source>
        <dbReference type="EMBL" id="KFI71474.1"/>
    </source>
</evidence>
<dbReference type="PROSITE" id="PS51078">
    <property type="entry name" value="ICLR_ED"/>
    <property type="match status" value="1"/>
</dbReference>
<dbReference type="AlphaFoldDB" id="A0A087BKC4"/>
<dbReference type="SMART" id="SM00346">
    <property type="entry name" value="HTH_ICLR"/>
    <property type="match status" value="1"/>
</dbReference>
<accession>A0A087BKC4</accession>
<evidence type="ECO:0000313" key="7">
    <source>
        <dbReference type="Proteomes" id="UP000029024"/>
    </source>
</evidence>
<proteinExistence type="predicted"/>
<dbReference type="Pfam" id="PF01614">
    <property type="entry name" value="IclR_C"/>
    <property type="match status" value="1"/>
</dbReference>
<dbReference type="RefSeq" id="WP_013582941.1">
    <property type="nucleotide sequence ID" value="NZ_CP169558.1"/>
</dbReference>
<dbReference type="SUPFAM" id="SSF46785">
    <property type="entry name" value="Winged helix' DNA-binding domain"/>
    <property type="match status" value="1"/>
</dbReference>
<dbReference type="InterPro" id="IPR005471">
    <property type="entry name" value="Tscrpt_reg_IclR_N"/>
</dbReference>
<dbReference type="PANTHER" id="PTHR30136">
    <property type="entry name" value="HELIX-TURN-HELIX TRANSCRIPTIONAL REGULATOR, ICLR FAMILY"/>
    <property type="match status" value="1"/>
</dbReference>
<evidence type="ECO:0000259" key="4">
    <source>
        <dbReference type="PROSITE" id="PS51077"/>
    </source>
</evidence>
<dbReference type="GO" id="GO:0003700">
    <property type="term" value="F:DNA-binding transcription factor activity"/>
    <property type="evidence" value="ECO:0007669"/>
    <property type="project" value="TreeGrafter"/>
</dbReference>
<dbReference type="GO" id="GO:0045892">
    <property type="term" value="P:negative regulation of DNA-templated transcription"/>
    <property type="evidence" value="ECO:0007669"/>
    <property type="project" value="TreeGrafter"/>
</dbReference>
<dbReference type="Pfam" id="PF09339">
    <property type="entry name" value="HTH_IclR"/>
    <property type="match status" value="1"/>
</dbReference>
<dbReference type="Gene3D" id="1.10.10.10">
    <property type="entry name" value="Winged helix-like DNA-binding domain superfamily/Winged helix DNA-binding domain"/>
    <property type="match status" value="1"/>
</dbReference>
<dbReference type="InterPro" id="IPR036388">
    <property type="entry name" value="WH-like_DNA-bd_sf"/>
</dbReference>